<proteinExistence type="predicted"/>
<evidence type="ECO:0000313" key="2">
    <source>
        <dbReference type="Proteomes" id="UP000604046"/>
    </source>
</evidence>
<reference evidence="1" key="1">
    <citation type="submission" date="2021-02" db="EMBL/GenBank/DDBJ databases">
        <authorList>
            <person name="Dougan E. K."/>
            <person name="Rhodes N."/>
            <person name="Thang M."/>
            <person name="Chan C."/>
        </authorList>
    </citation>
    <scope>NUCLEOTIDE SEQUENCE</scope>
</reference>
<dbReference type="Proteomes" id="UP000604046">
    <property type="component" value="Unassembled WGS sequence"/>
</dbReference>
<dbReference type="AlphaFoldDB" id="A0A812I7R7"/>
<sequence>MCGVGPLPLLEALTAALSQSLHSCDGRAVGEVAWALSVLRFRSEQCLAALFDVTSDLGSFPVDALTKILWCLDSFGKRAQTEDLALRAARLMDASHSEASGRLKLLTSISILGSAQTLQGDFDQQVLQPLATSLSRLASGAAFGPCMDLPAPHLGPRHTARALRALGVQVSTFENHNLPNWVVEARTLVAEVFGEEGPLPMLPVCKEKSKIPVVDQEAYAESITRFGVDNFGKIGGRCLMNQLGIGRAEETWLQKVKQFLRAWTEGVGRASSDWKAQTAHRRIYAFAEFSFESTFLPGKPLLEGTMLQLNGLHADPEFTFRPWLCVRPPSLCLVATGGESEFHIWRRRMVRKNCGVLQREAVQLPISKWVDRSQGDTRPELILSPKRFLYPETVGSNLLEMLQGFVAVLILTPAKTGNCVAGALPPKFDVIVQLELESFQRSHRTLCAEFQLLGEARGSSHYVVQGYLW</sequence>
<comment type="caution">
    <text evidence="1">The sequence shown here is derived from an EMBL/GenBank/DDBJ whole genome shotgun (WGS) entry which is preliminary data.</text>
</comment>
<organism evidence="1 2">
    <name type="scientific">Symbiodinium natans</name>
    <dbReference type="NCBI Taxonomy" id="878477"/>
    <lineage>
        <taxon>Eukaryota</taxon>
        <taxon>Sar</taxon>
        <taxon>Alveolata</taxon>
        <taxon>Dinophyceae</taxon>
        <taxon>Suessiales</taxon>
        <taxon>Symbiodiniaceae</taxon>
        <taxon>Symbiodinium</taxon>
    </lineage>
</organism>
<dbReference type="EMBL" id="CAJNDS010000169">
    <property type="protein sequence ID" value="CAE6973367.1"/>
    <property type="molecule type" value="Genomic_DNA"/>
</dbReference>
<dbReference type="OrthoDB" id="445569at2759"/>
<protein>
    <submittedName>
        <fullName evidence="1">Uncharacterized protein</fullName>
    </submittedName>
</protein>
<gene>
    <name evidence="1" type="ORF">SNAT2548_LOCUS2811</name>
</gene>
<evidence type="ECO:0000313" key="1">
    <source>
        <dbReference type="EMBL" id="CAE6973367.1"/>
    </source>
</evidence>
<name>A0A812I7R7_9DINO</name>
<accession>A0A812I7R7</accession>
<keyword evidence="2" id="KW-1185">Reference proteome</keyword>